<evidence type="ECO:0000313" key="2">
    <source>
        <dbReference type="Proteomes" id="UP000177006"/>
    </source>
</evidence>
<dbReference type="EMBL" id="MEZK01000020">
    <property type="protein sequence ID" value="OGD62588.1"/>
    <property type="molecule type" value="Genomic_DNA"/>
</dbReference>
<gene>
    <name evidence="1" type="ORF">A2160_06150</name>
</gene>
<name>A0A1F5E5F5_9BACT</name>
<reference evidence="1 2" key="1">
    <citation type="journal article" date="2016" name="Nat. Commun.">
        <title>Thousands of microbial genomes shed light on interconnected biogeochemical processes in an aquifer system.</title>
        <authorList>
            <person name="Anantharaman K."/>
            <person name="Brown C.T."/>
            <person name="Hug L.A."/>
            <person name="Sharon I."/>
            <person name="Castelle C.J."/>
            <person name="Probst A.J."/>
            <person name="Thomas B.C."/>
            <person name="Singh A."/>
            <person name="Wilkins M.J."/>
            <person name="Karaoz U."/>
            <person name="Brodie E.L."/>
            <person name="Williams K.H."/>
            <person name="Hubbard S.S."/>
            <person name="Banfield J.F."/>
        </authorList>
    </citation>
    <scope>NUCLEOTIDE SEQUENCE [LARGE SCALE GENOMIC DNA]</scope>
</reference>
<dbReference type="AlphaFoldDB" id="A0A1F5E5F5"/>
<protein>
    <submittedName>
        <fullName evidence="1">Uncharacterized protein</fullName>
    </submittedName>
</protein>
<dbReference type="STRING" id="1797457.A2160_06150"/>
<organism evidence="1 2">
    <name type="scientific">Candidatus Beckwithbacteria bacterium RBG_13_42_9</name>
    <dbReference type="NCBI Taxonomy" id="1797457"/>
    <lineage>
        <taxon>Bacteria</taxon>
        <taxon>Candidatus Beckwithiibacteriota</taxon>
    </lineage>
</organism>
<sequence>MKKNSISTVTEIIEKSGNSFHSKVIQFFRDNEWSVLASPYFTDSSTEKPREIDLIVEKTFPVHGFIQGEVGTVNLRLFIECKYIVKEVVFWFDKIDHENAISRAMKDTGLDHPDKNITIRSNHFVETEAVAKLFASNADKRQENEIIYQAINQCLNAKIYYRNRRINFSEDSSDLRVLKTINYPVVICNNFTKLYKTDFNNTAPSNITEEFVLEINYAYLDSNRRSVNEYFLIDIVDFSMLDKFLKSIKDSDIDPVVTYESHRQTFSGIRKSGRGLY</sequence>
<proteinExistence type="predicted"/>
<comment type="caution">
    <text evidence="1">The sequence shown here is derived from an EMBL/GenBank/DDBJ whole genome shotgun (WGS) entry which is preliminary data.</text>
</comment>
<accession>A0A1F5E5F5</accession>
<dbReference type="Proteomes" id="UP000177006">
    <property type="component" value="Unassembled WGS sequence"/>
</dbReference>
<evidence type="ECO:0000313" key="1">
    <source>
        <dbReference type="EMBL" id="OGD62588.1"/>
    </source>
</evidence>